<dbReference type="PANTHER" id="PTHR34137:SF1">
    <property type="entry name" value="EXODEOXYRIBONUCLEASE 7 SMALL SUBUNIT"/>
    <property type="match status" value="1"/>
</dbReference>
<comment type="caution">
    <text evidence="8">The sequence shown here is derived from an EMBL/GenBank/DDBJ whole genome shotgun (WGS) entry which is preliminary data.</text>
</comment>
<comment type="function">
    <text evidence="6">Bidirectionally degrades single-stranded DNA into large acid-insoluble oligonucleotides, which are then degraded further into small acid-soluble oligonucleotides.</text>
</comment>
<dbReference type="NCBIfam" id="NF002139">
    <property type="entry name" value="PRK00977.1-3"/>
    <property type="match status" value="1"/>
</dbReference>
<dbReference type="GO" id="GO:0005829">
    <property type="term" value="C:cytosol"/>
    <property type="evidence" value="ECO:0007669"/>
    <property type="project" value="TreeGrafter"/>
</dbReference>
<dbReference type="InterPro" id="IPR037004">
    <property type="entry name" value="Exonuc_VII_ssu_sf"/>
</dbReference>
<dbReference type="Proteomes" id="UP000215559">
    <property type="component" value="Unassembled WGS sequence"/>
</dbReference>
<keyword evidence="2 6" id="KW-0963">Cytoplasm</keyword>
<dbReference type="Gene3D" id="1.10.287.1040">
    <property type="entry name" value="Exonuclease VII, small subunit"/>
    <property type="match status" value="1"/>
</dbReference>
<dbReference type="Pfam" id="PF02609">
    <property type="entry name" value="Exonuc_VII_S"/>
    <property type="match status" value="1"/>
</dbReference>
<proteinExistence type="inferred from homology"/>
<comment type="catalytic activity">
    <reaction evidence="6">
        <text>Exonucleolytic cleavage in either 5'- to 3'- or 3'- to 5'-direction to yield nucleoside 5'-phosphates.</text>
        <dbReference type="EC" id="3.1.11.6"/>
    </reaction>
</comment>
<accession>A0A235BX00</accession>
<comment type="subcellular location">
    <subcellularLocation>
        <location evidence="6">Cytoplasm</location>
    </subcellularLocation>
</comment>
<dbReference type="NCBIfam" id="NF002140">
    <property type="entry name" value="PRK00977.1-4"/>
    <property type="match status" value="1"/>
</dbReference>
<sequence>MKGNNKQDEPGSQETKNRLERSGPDFEKSMEELEAIVKQLETGKLSLEKSLALFERGVKLARLCKVRLDEAELKVSKLVKDRQGLFHKEPFAD</sequence>
<evidence type="ECO:0000313" key="8">
    <source>
        <dbReference type="EMBL" id="OYD16726.1"/>
    </source>
</evidence>
<dbReference type="GO" id="GO:0006308">
    <property type="term" value="P:DNA catabolic process"/>
    <property type="evidence" value="ECO:0007669"/>
    <property type="project" value="UniProtKB-UniRule"/>
</dbReference>
<reference evidence="8 9" key="1">
    <citation type="submission" date="2017-07" db="EMBL/GenBank/DDBJ databases">
        <title>Recovery of genomes from metagenomes via a dereplication, aggregation, and scoring strategy.</title>
        <authorList>
            <person name="Sieber C.M."/>
            <person name="Probst A.J."/>
            <person name="Sharrar A."/>
            <person name="Thomas B.C."/>
            <person name="Hess M."/>
            <person name="Tringe S.G."/>
            <person name="Banfield J.F."/>
        </authorList>
    </citation>
    <scope>NUCLEOTIDE SEQUENCE [LARGE SCALE GENOMIC DNA]</scope>
    <source>
        <strain evidence="8">JGI_Cruoil_03_51_56</strain>
    </source>
</reference>
<evidence type="ECO:0000256" key="3">
    <source>
        <dbReference type="ARBA" id="ARBA00022722"/>
    </source>
</evidence>
<dbReference type="EC" id="3.1.11.6" evidence="6"/>
<comment type="similarity">
    <text evidence="1 6">Belongs to the XseB family.</text>
</comment>
<name>A0A235BX00_UNCW3</name>
<dbReference type="AlphaFoldDB" id="A0A235BX00"/>
<feature type="region of interest" description="Disordered" evidence="7">
    <location>
        <begin position="1"/>
        <end position="25"/>
    </location>
</feature>
<dbReference type="SUPFAM" id="SSF116842">
    <property type="entry name" value="XseB-like"/>
    <property type="match status" value="1"/>
</dbReference>
<keyword evidence="3 6" id="KW-0540">Nuclease</keyword>
<evidence type="ECO:0000256" key="1">
    <source>
        <dbReference type="ARBA" id="ARBA00009998"/>
    </source>
</evidence>
<dbReference type="EMBL" id="NOZP01000039">
    <property type="protein sequence ID" value="OYD16726.1"/>
    <property type="molecule type" value="Genomic_DNA"/>
</dbReference>
<evidence type="ECO:0000256" key="7">
    <source>
        <dbReference type="SAM" id="MobiDB-lite"/>
    </source>
</evidence>
<dbReference type="NCBIfam" id="TIGR01280">
    <property type="entry name" value="xseB"/>
    <property type="match status" value="1"/>
</dbReference>
<gene>
    <name evidence="6" type="primary">xseB</name>
    <name evidence="8" type="ORF">CH330_01955</name>
</gene>
<keyword evidence="5 6" id="KW-0269">Exonuclease</keyword>
<protein>
    <recommendedName>
        <fullName evidence="6">Exodeoxyribonuclease 7 small subunit</fullName>
        <ecNumber evidence="6">3.1.11.6</ecNumber>
    </recommendedName>
    <alternativeName>
        <fullName evidence="6">Exodeoxyribonuclease VII small subunit</fullName>
        <shortName evidence="6">Exonuclease VII small subunit</shortName>
    </alternativeName>
</protein>
<evidence type="ECO:0000313" key="9">
    <source>
        <dbReference type="Proteomes" id="UP000215559"/>
    </source>
</evidence>
<evidence type="ECO:0000256" key="5">
    <source>
        <dbReference type="ARBA" id="ARBA00022839"/>
    </source>
</evidence>
<dbReference type="GO" id="GO:0009318">
    <property type="term" value="C:exodeoxyribonuclease VII complex"/>
    <property type="evidence" value="ECO:0007669"/>
    <property type="project" value="UniProtKB-UniRule"/>
</dbReference>
<dbReference type="GO" id="GO:0008855">
    <property type="term" value="F:exodeoxyribonuclease VII activity"/>
    <property type="evidence" value="ECO:0007669"/>
    <property type="project" value="UniProtKB-UniRule"/>
</dbReference>
<evidence type="ECO:0000256" key="4">
    <source>
        <dbReference type="ARBA" id="ARBA00022801"/>
    </source>
</evidence>
<comment type="subunit">
    <text evidence="6">Heterooligomer composed of large and small subunits.</text>
</comment>
<organism evidence="8 9">
    <name type="scientific">candidate division WOR-3 bacterium JGI_Cruoil_03_51_56</name>
    <dbReference type="NCBI Taxonomy" id="1973747"/>
    <lineage>
        <taxon>Bacteria</taxon>
        <taxon>Bacteria division WOR-3</taxon>
    </lineage>
</organism>
<dbReference type="InterPro" id="IPR003761">
    <property type="entry name" value="Exonuc_VII_S"/>
</dbReference>
<dbReference type="PANTHER" id="PTHR34137">
    <property type="entry name" value="EXODEOXYRIBONUCLEASE 7 SMALL SUBUNIT"/>
    <property type="match status" value="1"/>
</dbReference>
<evidence type="ECO:0000256" key="2">
    <source>
        <dbReference type="ARBA" id="ARBA00022490"/>
    </source>
</evidence>
<keyword evidence="4 6" id="KW-0378">Hydrolase</keyword>
<evidence type="ECO:0000256" key="6">
    <source>
        <dbReference type="HAMAP-Rule" id="MF_00337"/>
    </source>
</evidence>
<dbReference type="HAMAP" id="MF_00337">
    <property type="entry name" value="Exonuc_7_S"/>
    <property type="match status" value="1"/>
</dbReference>